<organism evidence="1">
    <name type="scientific">marine sediment metagenome</name>
    <dbReference type="NCBI Taxonomy" id="412755"/>
    <lineage>
        <taxon>unclassified sequences</taxon>
        <taxon>metagenomes</taxon>
        <taxon>ecological metagenomes</taxon>
    </lineage>
</organism>
<dbReference type="EMBL" id="BART01041233">
    <property type="protein sequence ID" value="GAH24196.1"/>
    <property type="molecule type" value="Genomic_DNA"/>
</dbReference>
<protein>
    <recommendedName>
        <fullName evidence="2">Bacterial surface antigen (D15) domain-containing protein</fullName>
    </recommendedName>
</protein>
<sequence>GNAGNDIFDIEKNTLDNMFANKGAGVGIVWLSPIGAVQLSLARDIDGNSKYGMVQFTMGPEL</sequence>
<dbReference type="AlphaFoldDB" id="X1DT33"/>
<feature type="non-terminal residue" evidence="1">
    <location>
        <position position="1"/>
    </location>
</feature>
<proteinExistence type="predicted"/>
<reference evidence="1" key="1">
    <citation type="journal article" date="2014" name="Front. Microbiol.">
        <title>High frequency of phylogenetically diverse reductive dehalogenase-homologous genes in deep subseafloor sedimentary metagenomes.</title>
        <authorList>
            <person name="Kawai M."/>
            <person name="Futagami T."/>
            <person name="Toyoda A."/>
            <person name="Takaki Y."/>
            <person name="Nishi S."/>
            <person name="Hori S."/>
            <person name="Arai W."/>
            <person name="Tsubouchi T."/>
            <person name="Morono Y."/>
            <person name="Uchiyama I."/>
            <person name="Ito T."/>
            <person name="Fujiyama A."/>
            <person name="Inagaki F."/>
            <person name="Takami H."/>
        </authorList>
    </citation>
    <scope>NUCLEOTIDE SEQUENCE</scope>
    <source>
        <strain evidence="1">Expedition CK06-06</strain>
    </source>
</reference>
<name>X1DT33_9ZZZZ</name>
<evidence type="ECO:0000313" key="1">
    <source>
        <dbReference type="EMBL" id="GAH24196.1"/>
    </source>
</evidence>
<gene>
    <name evidence="1" type="ORF">S01H4_66511</name>
</gene>
<accession>X1DT33</accession>
<evidence type="ECO:0008006" key="2">
    <source>
        <dbReference type="Google" id="ProtNLM"/>
    </source>
</evidence>
<comment type="caution">
    <text evidence="1">The sequence shown here is derived from an EMBL/GenBank/DDBJ whole genome shotgun (WGS) entry which is preliminary data.</text>
</comment>